<comment type="caution">
    <text evidence="1">The sequence shown here is derived from an EMBL/GenBank/DDBJ whole genome shotgun (WGS) entry which is preliminary data.</text>
</comment>
<protein>
    <recommendedName>
        <fullName evidence="2">Peptidase A2 domain-containing protein</fullName>
    </recommendedName>
</protein>
<evidence type="ECO:0008006" key="2">
    <source>
        <dbReference type="Google" id="ProtNLM"/>
    </source>
</evidence>
<proteinExistence type="predicted"/>
<dbReference type="AlphaFoldDB" id="X1A8S3"/>
<organism evidence="1">
    <name type="scientific">marine sediment metagenome</name>
    <dbReference type="NCBI Taxonomy" id="412755"/>
    <lineage>
        <taxon>unclassified sequences</taxon>
        <taxon>metagenomes</taxon>
        <taxon>ecological metagenomes</taxon>
    </lineage>
</organism>
<dbReference type="Gene3D" id="2.40.70.10">
    <property type="entry name" value="Acid Proteases"/>
    <property type="match status" value="1"/>
</dbReference>
<dbReference type="EMBL" id="BART01006024">
    <property type="protein sequence ID" value="GAG56596.1"/>
    <property type="molecule type" value="Genomic_DNA"/>
</dbReference>
<dbReference type="SUPFAM" id="SSF50630">
    <property type="entry name" value="Acid proteases"/>
    <property type="match status" value="1"/>
</dbReference>
<accession>X1A8S3</accession>
<gene>
    <name evidence="1" type="ORF">S01H4_13695</name>
</gene>
<dbReference type="InterPro" id="IPR021109">
    <property type="entry name" value="Peptidase_aspartic_dom_sf"/>
</dbReference>
<feature type="non-terminal residue" evidence="1">
    <location>
        <position position="1"/>
    </location>
</feature>
<reference evidence="1" key="1">
    <citation type="journal article" date="2014" name="Front. Microbiol.">
        <title>High frequency of phylogenetically diverse reductive dehalogenase-homologous genes in deep subseafloor sedimentary metagenomes.</title>
        <authorList>
            <person name="Kawai M."/>
            <person name="Futagami T."/>
            <person name="Toyoda A."/>
            <person name="Takaki Y."/>
            <person name="Nishi S."/>
            <person name="Hori S."/>
            <person name="Arai W."/>
            <person name="Tsubouchi T."/>
            <person name="Morono Y."/>
            <person name="Uchiyama I."/>
            <person name="Ito T."/>
            <person name="Fujiyama A."/>
            <person name="Inagaki F."/>
            <person name="Takami H."/>
        </authorList>
    </citation>
    <scope>NUCLEOTIDE SEQUENCE</scope>
    <source>
        <strain evidence="1">Expedition CK06-06</strain>
    </source>
</reference>
<sequence>VMKTLYEKFPEASAGILRKGKEMEQFETLFSLFSTENTKCFQQAEIAKRFFPILEFFISLNGDKKSLLGLVDTGASIMALDRKIIENFELKPIRRSKILTANGIIEASIYKSMFQYENFSYELEFTSSDISGLPIQALIGKNFIDEFNILFLGREKLFCIQKL</sequence>
<evidence type="ECO:0000313" key="1">
    <source>
        <dbReference type="EMBL" id="GAG56596.1"/>
    </source>
</evidence>
<name>X1A8S3_9ZZZZ</name>